<dbReference type="SMART" id="SM01285">
    <property type="entry name" value="FACT-Spt16_Nlob"/>
    <property type="match status" value="1"/>
</dbReference>
<organism evidence="16 17">
    <name type="scientific">Rhodotorula diobovata</name>
    <dbReference type="NCBI Taxonomy" id="5288"/>
    <lineage>
        <taxon>Eukaryota</taxon>
        <taxon>Fungi</taxon>
        <taxon>Dikarya</taxon>
        <taxon>Basidiomycota</taxon>
        <taxon>Pucciniomycotina</taxon>
        <taxon>Microbotryomycetes</taxon>
        <taxon>Sporidiobolales</taxon>
        <taxon>Sporidiobolaceae</taxon>
        <taxon>Rhodotorula</taxon>
    </lineage>
</organism>
<dbReference type="Gene3D" id="2.30.29.150">
    <property type="match status" value="1"/>
</dbReference>
<proteinExistence type="inferred from homology"/>
<evidence type="ECO:0000256" key="12">
    <source>
        <dbReference type="SAM" id="MobiDB-lite"/>
    </source>
</evidence>
<keyword evidence="3 11" id="KW-0235">DNA replication</keyword>
<dbReference type="InterPro" id="IPR000994">
    <property type="entry name" value="Pept_M24"/>
</dbReference>
<keyword evidence="9 11" id="KW-0539">Nucleus</keyword>
<feature type="compositionally biased region" description="Acidic residues" evidence="12">
    <location>
        <begin position="950"/>
        <end position="963"/>
    </location>
</feature>
<keyword evidence="7 11" id="KW-0804">Transcription</keyword>
<comment type="subcellular location">
    <subcellularLocation>
        <location evidence="11">Nucleus</location>
    </subcellularLocation>
    <subcellularLocation>
        <location evidence="11">Chromosome</location>
    </subcellularLocation>
</comment>
<evidence type="ECO:0000259" key="15">
    <source>
        <dbReference type="SMART" id="SM01287"/>
    </source>
</evidence>
<comment type="caution">
    <text evidence="16">The sequence shown here is derived from an EMBL/GenBank/DDBJ whole genome shotgun (WGS) entry which is preliminary data.</text>
</comment>
<feature type="domain" description="FACT complex subunit SPT16 N-terminal lobe" evidence="13">
    <location>
        <begin position="5"/>
        <end position="144"/>
    </location>
</feature>
<dbReference type="Pfam" id="PF14826">
    <property type="entry name" value="FACT-Spt16_Nlob"/>
    <property type="match status" value="1"/>
</dbReference>
<keyword evidence="6" id="KW-0175">Coiled coil</keyword>
<dbReference type="Gene3D" id="3.40.350.10">
    <property type="entry name" value="Creatinase/prolidase N-terminal domain"/>
    <property type="match status" value="1"/>
</dbReference>
<dbReference type="EMBL" id="SOZI01000074">
    <property type="protein sequence ID" value="TNY20190.1"/>
    <property type="molecule type" value="Genomic_DNA"/>
</dbReference>
<dbReference type="InterPro" id="IPR040258">
    <property type="entry name" value="Spt16"/>
</dbReference>
<evidence type="ECO:0000256" key="1">
    <source>
        <dbReference type="ARBA" id="ARBA00010779"/>
    </source>
</evidence>
<feature type="compositionally biased region" description="Basic and acidic residues" evidence="12">
    <location>
        <begin position="978"/>
        <end position="992"/>
    </location>
</feature>
<evidence type="ECO:0000256" key="5">
    <source>
        <dbReference type="ARBA" id="ARBA00023015"/>
    </source>
</evidence>
<evidence type="ECO:0000256" key="4">
    <source>
        <dbReference type="ARBA" id="ARBA00022763"/>
    </source>
</evidence>
<dbReference type="PANTHER" id="PTHR13980">
    <property type="entry name" value="CDC68 RELATED"/>
    <property type="match status" value="1"/>
</dbReference>
<dbReference type="FunFam" id="2.30.29.210:FF:000001">
    <property type="entry name" value="FACT complex subunit spt16"/>
    <property type="match status" value="1"/>
</dbReference>
<dbReference type="FunFam" id="2.30.29.30:FF:000017">
    <property type="entry name" value="FACT complex subunit SPT16"/>
    <property type="match status" value="1"/>
</dbReference>
<dbReference type="InterPro" id="IPR013953">
    <property type="entry name" value="FACT_SPT16_M"/>
</dbReference>
<evidence type="ECO:0000256" key="3">
    <source>
        <dbReference type="ARBA" id="ARBA00022705"/>
    </source>
</evidence>
<feature type="compositionally biased region" description="Basic and acidic residues" evidence="12">
    <location>
        <begin position="474"/>
        <end position="489"/>
    </location>
</feature>
<dbReference type="InterPro" id="IPR013719">
    <property type="entry name" value="RTT106/SPT16-like_middle_dom"/>
</dbReference>
<dbReference type="PANTHER" id="PTHR13980:SF15">
    <property type="entry name" value="FACT COMPLEX SUBUNIT SPT16"/>
    <property type="match status" value="1"/>
</dbReference>
<feature type="region of interest" description="Disordered" evidence="12">
    <location>
        <begin position="467"/>
        <end position="500"/>
    </location>
</feature>
<comment type="function">
    <text evidence="10 11">Component of the FACT complex, a general chromatin factor that acts to reorganize nucleosomes. The FACT complex is involved in multiple processes that require DNA as a template such as mRNA elongation, DNA replication and DNA repair. During transcription elongation the FACT complex acts as a histone chaperone that both destabilizes and restores nucleosomal structure. It facilitates the passage of RNA polymerase II and transcription by promoting the dissociation of one histone H2A-H2B dimer from the nucleosome, then subsequently promotes the reestablishment of the nucleosome following the passage of RNA polymerase II.</text>
</comment>
<dbReference type="InterPro" id="IPR036005">
    <property type="entry name" value="Creatinase/aminopeptidase-like"/>
</dbReference>
<evidence type="ECO:0000256" key="9">
    <source>
        <dbReference type="ARBA" id="ARBA00023242"/>
    </source>
</evidence>
<evidence type="ECO:0000313" key="16">
    <source>
        <dbReference type="EMBL" id="TNY20190.1"/>
    </source>
</evidence>
<keyword evidence="17" id="KW-1185">Reference proteome</keyword>
<keyword evidence="4 11" id="KW-0227">DNA damage</keyword>
<accession>A0A5C5FTP1</accession>
<dbReference type="Pfam" id="PF00557">
    <property type="entry name" value="Peptidase_M24"/>
    <property type="match status" value="1"/>
</dbReference>
<evidence type="ECO:0000259" key="14">
    <source>
        <dbReference type="SMART" id="SM01286"/>
    </source>
</evidence>
<feature type="non-terminal residue" evidence="16">
    <location>
        <position position="1"/>
    </location>
</feature>
<dbReference type="GO" id="GO:0006281">
    <property type="term" value="P:DNA repair"/>
    <property type="evidence" value="ECO:0007669"/>
    <property type="project" value="UniProtKB-UniRule"/>
</dbReference>
<keyword evidence="2 11" id="KW-0158">Chromosome</keyword>
<name>A0A5C5FTP1_9BASI</name>
<feature type="domain" description="Histone chaperone RTT106/FACT complex subunit SPT16-like middle" evidence="15">
    <location>
        <begin position="797"/>
        <end position="887"/>
    </location>
</feature>
<evidence type="ECO:0000256" key="6">
    <source>
        <dbReference type="ARBA" id="ARBA00023054"/>
    </source>
</evidence>
<evidence type="ECO:0000256" key="8">
    <source>
        <dbReference type="ARBA" id="ARBA00023204"/>
    </source>
</evidence>
<evidence type="ECO:0000256" key="10">
    <source>
        <dbReference type="ARBA" id="ARBA00025370"/>
    </source>
</evidence>
<reference evidence="16 17" key="1">
    <citation type="submission" date="2019-03" db="EMBL/GenBank/DDBJ databases">
        <title>Rhodosporidium diobovatum UCD-FST 08-225 genome sequencing, assembly, and annotation.</title>
        <authorList>
            <person name="Fakankun I.U."/>
            <person name="Fristensky B."/>
            <person name="Levin D.B."/>
        </authorList>
    </citation>
    <scope>NUCLEOTIDE SEQUENCE [LARGE SCALE GENOMIC DNA]</scope>
    <source>
        <strain evidence="16 17">UCD-FST 08-225</strain>
    </source>
</reference>
<dbReference type="OrthoDB" id="10251642at2759"/>
<dbReference type="GO" id="GO:0035101">
    <property type="term" value="C:FACT complex"/>
    <property type="evidence" value="ECO:0007669"/>
    <property type="project" value="UniProtKB-UniRule"/>
</dbReference>
<dbReference type="InterPro" id="IPR056595">
    <property type="entry name" value="Fact-SPT16_PH"/>
</dbReference>
<sequence length="1021" mass="113788">DAAPLTEVNHLLVVAGNSDEENPYRKGSGLQTHLLGYEFPSTLMLLTDRTVYFVVSASKAKLLQPLLKEPSGIDKPVKVEILTRTKDEGENKKLFEQVIDTIGEGNKVGTLPKDKMSGKFVNEWNGVLAGSGKDIKEVDVAMGVSTLLAVKDADELQNERNAAVMTNKLMSHFSDVMSGYIDEGKKVTHEQLGEQIEAKLEDSKFWKGLKLGDGFETGYGDWCYSPIIQSGGNYDLKSSAQTDDQRLKAGVILCSLGIRYKSYCSNVGRTFMIDPTPEHEKNYLFLVELQKFALGELKDGALCKDVYQKVVDKINSDRADLLPYFAKTAGFGMGLEFRDSAYPLTAKGVRAVKADMVFSLTLGFNGIPDAKKGGQTYAVSLVDTVQVGKDGAKVLSEGMKGKDEVMFFMEVRLPSLSLSLASRDLGCKKPSKAAAKEAPSRRNAAPTAIVKSKLRNENREIDADAINRRKHHQRELAQRRQEEGLERYSGEGGQGGANREKQWRRFESYVKDSQLPDAVAAQKIVVDSRRLTIILPINGYAVPFHVNTLKSVIKQEEGDYTVLRFMFVTPGAITGKKEDTPFEDPSATFIRGITYRSTDSFRYAELHKEITDLKKAAVKRDNERKELADVVEQDKLVEVRGKRPIRLTEVQLRPSFDGKRQSGDVEIHTNGIRYQSSVKSEQKIDILFSNIKHLLFQPCDNELIVVLHIHLKSPIMIGKKKAKDVQFFREVSDASFDETGNKKRKRNYHDEDELEAEQEERKRRMDLNKYFKAFSDKIAEASNGRIEVDVPFRELGFQGVPFRSNVLLQPTTDTLVFLTEPPFLVLTLAEIEIAHLERVQYGLKNFDLVFVFQDFARAPVHINTIPSNQLDNVKEWLDSVDIPFSEGPVNLNWQAIMKTVNDDPYDFFKEGGWGFLMEDEAEAGSSDGSESGSEFAASSDASEESAYGSDESDFSGASDDDSGSEAALSDSGEDWSEAEDRLEKKERRKAGGGDDSSDDDRRKKSSGSKGKSGGTKVKGKR</sequence>
<dbReference type="SUPFAM" id="SSF55920">
    <property type="entry name" value="Creatinase/aminopeptidase"/>
    <property type="match status" value="1"/>
</dbReference>
<feature type="region of interest" description="Disordered" evidence="12">
    <location>
        <begin position="739"/>
        <end position="760"/>
    </location>
</feature>
<evidence type="ECO:0000259" key="13">
    <source>
        <dbReference type="SMART" id="SM01285"/>
    </source>
</evidence>
<dbReference type="Gene3D" id="3.90.230.10">
    <property type="entry name" value="Creatinase/methionine aminopeptidase superfamily"/>
    <property type="match status" value="1"/>
</dbReference>
<dbReference type="Pfam" id="PF08512">
    <property type="entry name" value="Rttp106-like_middle"/>
    <property type="match status" value="1"/>
</dbReference>
<protein>
    <recommendedName>
        <fullName evidence="11">FACT complex subunit</fullName>
    </recommendedName>
</protein>
<dbReference type="Proteomes" id="UP000311382">
    <property type="component" value="Unassembled WGS sequence"/>
</dbReference>
<feature type="compositionally biased region" description="Low complexity" evidence="12">
    <location>
        <begin position="923"/>
        <end position="949"/>
    </location>
</feature>
<evidence type="ECO:0000256" key="11">
    <source>
        <dbReference type="RuleBase" id="RU367052"/>
    </source>
</evidence>
<dbReference type="Gene3D" id="2.30.29.30">
    <property type="entry name" value="Pleckstrin-homology domain (PH domain)/Phosphotyrosine-binding domain (PTB)"/>
    <property type="match status" value="1"/>
</dbReference>
<feature type="region of interest" description="Disordered" evidence="12">
    <location>
        <begin position="921"/>
        <end position="1021"/>
    </location>
</feature>
<dbReference type="SMART" id="SM01286">
    <property type="entry name" value="SPT16"/>
    <property type="match status" value="1"/>
</dbReference>
<dbReference type="SMART" id="SM01287">
    <property type="entry name" value="Rtt106"/>
    <property type="match status" value="1"/>
</dbReference>
<dbReference type="GO" id="GO:0031491">
    <property type="term" value="F:nucleosome binding"/>
    <property type="evidence" value="ECO:0007669"/>
    <property type="project" value="TreeGrafter"/>
</dbReference>
<feature type="domain" description="FACT complex subunit SPT16 middle" evidence="14">
    <location>
        <begin position="524"/>
        <end position="674"/>
    </location>
</feature>
<keyword evidence="5 11" id="KW-0805">Transcription regulation</keyword>
<evidence type="ECO:0000256" key="2">
    <source>
        <dbReference type="ARBA" id="ARBA00022454"/>
    </source>
</evidence>
<dbReference type="Pfam" id="PF08644">
    <property type="entry name" value="SPT16"/>
    <property type="match status" value="1"/>
</dbReference>
<dbReference type="STRING" id="5288.A0A5C5FTP1"/>
<dbReference type="GO" id="GO:0006368">
    <property type="term" value="P:transcription elongation by RNA polymerase II"/>
    <property type="evidence" value="ECO:0007669"/>
    <property type="project" value="TreeGrafter"/>
</dbReference>
<evidence type="ECO:0000256" key="7">
    <source>
        <dbReference type="ARBA" id="ARBA00023163"/>
    </source>
</evidence>
<dbReference type="Pfam" id="PF24824">
    <property type="entry name" value="PH_SPT16"/>
    <property type="match status" value="1"/>
</dbReference>
<dbReference type="InterPro" id="IPR011993">
    <property type="entry name" value="PH-like_dom_sf"/>
</dbReference>
<keyword evidence="8 11" id="KW-0234">DNA repair</keyword>
<comment type="subunit">
    <text evidence="11">Component of the FACT complex.</text>
</comment>
<dbReference type="InterPro" id="IPR029149">
    <property type="entry name" value="Creatin/AminoP/Spt16_N"/>
</dbReference>
<dbReference type="InterPro" id="IPR029148">
    <property type="entry name" value="FACT-SPT16_Nlobe"/>
</dbReference>
<dbReference type="FunFam" id="3.90.230.10:FF:000005">
    <property type="entry name" value="FACT complex subunit spt16"/>
    <property type="match status" value="1"/>
</dbReference>
<dbReference type="GO" id="GO:0006260">
    <property type="term" value="P:DNA replication"/>
    <property type="evidence" value="ECO:0007669"/>
    <property type="project" value="UniProtKB-KW"/>
</dbReference>
<dbReference type="Gene3D" id="2.30.29.210">
    <property type="entry name" value="FACT complex subunit Spt16p/Cdc68p"/>
    <property type="match status" value="1"/>
</dbReference>
<comment type="similarity">
    <text evidence="1 11">Belongs to the peptidase M24 family. SPT16 subfamily.</text>
</comment>
<dbReference type="GO" id="GO:0010468">
    <property type="term" value="P:regulation of gene expression"/>
    <property type="evidence" value="ECO:0007669"/>
    <property type="project" value="UniProtKB-ARBA"/>
</dbReference>
<evidence type="ECO:0000313" key="17">
    <source>
        <dbReference type="Proteomes" id="UP000311382"/>
    </source>
</evidence>
<dbReference type="AlphaFoldDB" id="A0A5C5FTP1"/>
<gene>
    <name evidence="16" type="ORF">DMC30DRAFT_352711</name>
</gene>